<dbReference type="EMBL" id="JANBPW010002380">
    <property type="protein sequence ID" value="KAJ1941004.1"/>
    <property type="molecule type" value="Genomic_DNA"/>
</dbReference>
<sequence>MGLAEPKSRTLYSADPRNLHWSEDKSRFGFKMLEKMGWSEGKGLGANEDGRKEHVKIKLKSNNHGIGADKKTIRNWLENTDGFSELLSRLNSDSATPSDAPKPEETKPETKKVLTAASARLNRLSHRTKFRNMKRMAMQDDKGLQEILGVSSKTSTAKDTPASTVPDSERQSGESTPLMQTETVESGVSVSDYFEQKMKNNPALAAIYGFMPKEEKSTDSDDGEVDSKKRKASSDDDDSDDSHSAEKKRKSKKEKKEKKDKKSKKD</sequence>
<proteinExistence type="predicted"/>
<reference evidence="1" key="1">
    <citation type="submission" date="2022-07" db="EMBL/GenBank/DDBJ databases">
        <title>Phylogenomic reconstructions and comparative analyses of Kickxellomycotina fungi.</title>
        <authorList>
            <person name="Reynolds N.K."/>
            <person name="Stajich J.E."/>
            <person name="Barry K."/>
            <person name="Grigoriev I.V."/>
            <person name="Crous P."/>
            <person name="Smith M.E."/>
        </authorList>
    </citation>
    <scope>NUCLEOTIDE SEQUENCE</scope>
    <source>
        <strain evidence="1">NRRL 5244</strain>
    </source>
</reference>
<protein>
    <submittedName>
        <fullName evidence="1">Uncharacterized protein</fullName>
    </submittedName>
</protein>
<accession>A0ACC1J844</accession>
<keyword evidence="2" id="KW-1185">Reference proteome</keyword>
<organism evidence="1 2">
    <name type="scientific">Linderina macrospora</name>
    <dbReference type="NCBI Taxonomy" id="4868"/>
    <lineage>
        <taxon>Eukaryota</taxon>
        <taxon>Fungi</taxon>
        <taxon>Fungi incertae sedis</taxon>
        <taxon>Zoopagomycota</taxon>
        <taxon>Kickxellomycotina</taxon>
        <taxon>Kickxellomycetes</taxon>
        <taxon>Kickxellales</taxon>
        <taxon>Kickxellaceae</taxon>
        <taxon>Linderina</taxon>
    </lineage>
</organism>
<dbReference type="Proteomes" id="UP001150603">
    <property type="component" value="Unassembled WGS sequence"/>
</dbReference>
<gene>
    <name evidence="1" type="ORF">FBU59_003632</name>
</gene>
<evidence type="ECO:0000313" key="2">
    <source>
        <dbReference type="Proteomes" id="UP001150603"/>
    </source>
</evidence>
<comment type="caution">
    <text evidence="1">The sequence shown here is derived from an EMBL/GenBank/DDBJ whole genome shotgun (WGS) entry which is preliminary data.</text>
</comment>
<evidence type="ECO:0000313" key="1">
    <source>
        <dbReference type="EMBL" id="KAJ1941004.1"/>
    </source>
</evidence>
<name>A0ACC1J844_9FUNG</name>